<keyword evidence="12" id="KW-1185">Reference proteome</keyword>
<dbReference type="InterPro" id="IPR043451">
    <property type="entry name" value="Myocardin-like"/>
</dbReference>
<protein>
    <recommendedName>
        <fullName evidence="10">SAP domain-containing protein</fullName>
    </recommendedName>
</protein>
<feature type="compositionally biased region" description="Low complexity" evidence="9">
    <location>
        <begin position="257"/>
        <end position="270"/>
    </location>
</feature>
<feature type="compositionally biased region" description="Low complexity" evidence="9">
    <location>
        <begin position="702"/>
        <end position="712"/>
    </location>
</feature>
<evidence type="ECO:0000256" key="6">
    <source>
        <dbReference type="ARBA" id="ARBA00023242"/>
    </source>
</evidence>
<feature type="region of interest" description="Disordered" evidence="9">
    <location>
        <begin position="1"/>
        <end position="47"/>
    </location>
</feature>
<dbReference type="GO" id="GO:0051145">
    <property type="term" value="P:smooth muscle cell differentiation"/>
    <property type="evidence" value="ECO:0007669"/>
    <property type="project" value="TreeGrafter"/>
</dbReference>
<dbReference type="PANTHER" id="PTHR22793">
    <property type="entry name" value="MYOCARDIN-RELATED TRANSCRIPTION FACTOR-RELATED"/>
    <property type="match status" value="1"/>
</dbReference>
<feature type="domain" description="SAP" evidence="10">
    <location>
        <begin position="415"/>
        <end position="449"/>
    </location>
</feature>
<dbReference type="GO" id="GO:0005634">
    <property type="term" value="C:nucleus"/>
    <property type="evidence" value="ECO:0007669"/>
    <property type="project" value="UniProtKB-SubCell"/>
</dbReference>
<feature type="region of interest" description="Disordered" evidence="9">
    <location>
        <begin position="492"/>
        <end position="543"/>
    </location>
</feature>
<feature type="compositionally biased region" description="Low complexity" evidence="9">
    <location>
        <begin position="38"/>
        <end position="47"/>
    </location>
</feature>
<accession>A0A3Q1I028</accession>
<evidence type="ECO:0000256" key="8">
    <source>
        <dbReference type="SAM" id="Coils"/>
    </source>
</evidence>
<evidence type="ECO:0000256" key="7">
    <source>
        <dbReference type="PROSITE-ProRule" id="PRU00401"/>
    </source>
</evidence>
<dbReference type="InterPro" id="IPR036361">
    <property type="entry name" value="SAP_dom_sf"/>
</dbReference>
<feature type="repeat" description="RPEL" evidence="7">
    <location>
        <begin position="54"/>
        <end position="79"/>
    </location>
</feature>
<feature type="repeat" description="RPEL" evidence="7">
    <location>
        <begin position="98"/>
        <end position="123"/>
    </location>
</feature>
<feature type="compositionally biased region" description="Basic and acidic residues" evidence="9">
    <location>
        <begin position="286"/>
        <end position="300"/>
    </location>
</feature>
<name>A0A3Q1I028_ANATE</name>
<dbReference type="Pfam" id="PF02755">
    <property type="entry name" value="RPEL"/>
    <property type="match status" value="2"/>
</dbReference>
<evidence type="ECO:0000313" key="12">
    <source>
        <dbReference type="Proteomes" id="UP000265040"/>
    </source>
</evidence>
<feature type="compositionally biased region" description="Low complexity" evidence="9">
    <location>
        <begin position="193"/>
        <end position="216"/>
    </location>
</feature>
<dbReference type="OrthoDB" id="197676at2759"/>
<sequence>MEPQASQGQLGTEGDCEMSSLLVPSPQSEAVTHEMEELSLQPTQSLPPLSERKNVLQLRLQQRRTREQLVDQGIMPPLKSPAAFHGQIRSLERARTENFLKHKIRSRPERAELVRMHILQETGAEPSLQATQMKLKRARLADNLNEKIAQRPGPMELVEKNILPVDSSLKQAIIVGQVNYPKVFEEDSSDALSPEQPASQESQSSVPSPGESKVPETPSPATPLPPLPSTVLQALPVTATADFMKVISTSEPFASRPAVTPAQPVTTAAVSKPGPTLVKQSQQKTPSEKSRSKKGKEPKPRVKKLKYHQYVPPDQKQETSEAPMDSSYARLLQQQQLFLQLQILSQQQQHYNYQTILPAPLKPVAEGQSSTASSLPTSIVVSLPTTPAPPPLPPALARPNNSLSNRKPGVLPANLEEMKVAELKLELKLRGLPVSGTKTDLIERLKPFQDNPSTSAPTTVTPPTNATLSSIPMEVTTSTTTPAVLLPVQQLAPESTSSTPPVSPIPISSKSTQLDASISDTPTEAQLVSSGSAGLQSSPLPYSQIPEEKDRRLHEKERQIEELMRKLEQEQRLVEELKMQLEVEKRGQGSCATEIASLSPKLTSVPSMNPVSTVLNSNVVKMEGTVLSNCSSTGIPNTILGSQAFTSHLPTMVKLEDVTVSSGKPLQLQTQTQLITQIQPQAQPQVATSPQLLHHSQRSPKLQPQSQPTTPSLQQFFISHPGGVSQVLGQPQTLLTTSGQAGTQILLPVSLPNSATAIQLPSTTVSLQPVLQATVSNPGLAQASVPRLQSTTMETASSQQLANHNPLLQTLTVCNNTPGLENQKTRPEINTQCFLRSSPENSVSPRASPNHHVSNGPLNKPPSPQPAFILQPTSRITQPLKTREPPRYEEAVKQSRNLHINNASQVPTATSQQMDDLFDILIESGEITPFIQQDPSVTLNKTFPVTANITTLPVSTALSRPPPQIQVAPLPILSPVVDPSLPSLSSLATDNQLEAFLEGTLAETSPVSDLRTQGLMEELQAQLMDQQPYSPMDTSDLSFCDSSSPPSSLNMGLSDPGLDNMEWLDLTMPSGPAGALTPLGIPTDFLDAHDLQLHWD</sequence>
<feature type="coiled-coil region" evidence="8">
    <location>
        <begin position="550"/>
        <end position="587"/>
    </location>
</feature>
<comment type="subcellular location">
    <subcellularLocation>
        <location evidence="1">Nucleus</location>
    </subcellularLocation>
</comment>
<feature type="region of interest" description="Disordered" evidence="9">
    <location>
        <begin position="837"/>
        <end position="869"/>
    </location>
</feature>
<dbReference type="OMA" id="DTFTQHV"/>
<dbReference type="STRING" id="64144.ENSATEP00000013475"/>
<dbReference type="GO" id="GO:0003713">
    <property type="term" value="F:transcription coactivator activity"/>
    <property type="evidence" value="ECO:0007669"/>
    <property type="project" value="TreeGrafter"/>
</dbReference>
<keyword evidence="6" id="KW-0539">Nucleus</keyword>
<dbReference type="InParanoid" id="A0A3Q1I028"/>
<feature type="region of interest" description="Disordered" evidence="9">
    <location>
        <begin position="186"/>
        <end position="229"/>
    </location>
</feature>
<evidence type="ECO:0000259" key="10">
    <source>
        <dbReference type="PROSITE" id="PS50800"/>
    </source>
</evidence>
<dbReference type="FunFam" id="1.10.720.30:FF:000002">
    <property type="entry name" value="Myocardin related transcription factor A"/>
    <property type="match status" value="1"/>
</dbReference>
<feature type="region of interest" description="Disordered" evidence="9">
    <location>
        <begin position="447"/>
        <end position="466"/>
    </location>
</feature>
<feature type="compositionally biased region" description="Low complexity" evidence="9">
    <location>
        <begin position="451"/>
        <end position="466"/>
    </location>
</feature>
<organism evidence="11 12">
    <name type="scientific">Anabas testudineus</name>
    <name type="common">Climbing perch</name>
    <name type="synonym">Anthias testudineus</name>
    <dbReference type="NCBI Taxonomy" id="64144"/>
    <lineage>
        <taxon>Eukaryota</taxon>
        <taxon>Metazoa</taxon>
        <taxon>Chordata</taxon>
        <taxon>Craniata</taxon>
        <taxon>Vertebrata</taxon>
        <taxon>Euteleostomi</taxon>
        <taxon>Actinopterygii</taxon>
        <taxon>Neopterygii</taxon>
        <taxon>Teleostei</taxon>
        <taxon>Neoteleostei</taxon>
        <taxon>Acanthomorphata</taxon>
        <taxon>Anabantaria</taxon>
        <taxon>Anabantiformes</taxon>
        <taxon>Anabantoidei</taxon>
        <taxon>Anabantidae</taxon>
        <taxon>Anabas</taxon>
    </lineage>
</organism>
<evidence type="ECO:0000256" key="2">
    <source>
        <dbReference type="ARBA" id="ARBA00022737"/>
    </source>
</evidence>
<reference evidence="11" key="3">
    <citation type="submission" date="2025-09" db="UniProtKB">
        <authorList>
            <consortium name="Ensembl"/>
        </authorList>
    </citation>
    <scope>IDENTIFICATION</scope>
</reference>
<dbReference type="Gene3D" id="6.10.140.2040">
    <property type="match status" value="1"/>
</dbReference>
<feature type="repeat" description="RPEL" evidence="7">
    <location>
        <begin position="142"/>
        <end position="167"/>
    </location>
</feature>
<evidence type="ECO:0000256" key="9">
    <source>
        <dbReference type="SAM" id="MobiDB-lite"/>
    </source>
</evidence>
<dbReference type="GO" id="GO:0045944">
    <property type="term" value="P:positive regulation of transcription by RNA polymerase II"/>
    <property type="evidence" value="ECO:0007669"/>
    <property type="project" value="TreeGrafter"/>
</dbReference>
<evidence type="ECO:0000256" key="5">
    <source>
        <dbReference type="ARBA" id="ARBA00023163"/>
    </source>
</evidence>
<feature type="region of interest" description="Disordered" evidence="9">
    <location>
        <begin position="685"/>
        <end position="712"/>
    </location>
</feature>
<feature type="compositionally biased region" description="Polar residues" evidence="9">
    <location>
        <begin position="837"/>
        <end position="857"/>
    </location>
</feature>
<dbReference type="Pfam" id="PF02037">
    <property type="entry name" value="SAP"/>
    <property type="match status" value="1"/>
</dbReference>
<dbReference type="PROSITE" id="PS51073">
    <property type="entry name" value="RPEL"/>
    <property type="match status" value="3"/>
</dbReference>
<dbReference type="InterPro" id="IPR004018">
    <property type="entry name" value="RPEL_repeat"/>
</dbReference>
<keyword evidence="2" id="KW-0677">Repeat</keyword>
<reference evidence="11" key="2">
    <citation type="submission" date="2025-08" db="UniProtKB">
        <authorList>
            <consortium name="Ensembl"/>
        </authorList>
    </citation>
    <scope>IDENTIFICATION</scope>
</reference>
<dbReference type="FunCoup" id="A0A3Q1I028">
    <property type="interactions" value="894"/>
</dbReference>
<dbReference type="SUPFAM" id="SSF68906">
    <property type="entry name" value="SAP domain"/>
    <property type="match status" value="1"/>
</dbReference>
<evidence type="ECO:0000256" key="4">
    <source>
        <dbReference type="ARBA" id="ARBA00023054"/>
    </source>
</evidence>
<feature type="compositionally biased region" description="Pro residues" evidence="9">
    <location>
        <begin position="217"/>
        <end position="228"/>
    </location>
</feature>
<reference evidence="11" key="1">
    <citation type="submission" date="2021-04" db="EMBL/GenBank/DDBJ databases">
        <authorList>
            <consortium name="Wellcome Sanger Institute Data Sharing"/>
        </authorList>
    </citation>
    <scope>NUCLEOTIDE SEQUENCE [LARGE SCALE GENOMIC DNA]</scope>
</reference>
<keyword evidence="3" id="KW-0805">Transcription regulation</keyword>
<dbReference type="GeneTree" id="ENSGT00950000182979"/>
<keyword evidence="4 8" id="KW-0175">Coiled coil</keyword>
<evidence type="ECO:0000313" key="11">
    <source>
        <dbReference type="Ensembl" id="ENSATEP00000013475.1"/>
    </source>
</evidence>
<feature type="compositionally biased region" description="Polar residues" evidence="9">
    <location>
        <begin position="1"/>
        <end position="10"/>
    </location>
</feature>
<feature type="compositionally biased region" description="Low complexity" evidence="9">
    <location>
        <begin position="493"/>
        <end position="512"/>
    </location>
</feature>
<proteinExistence type="predicted"/>
<feature type="compositionally biased region" description="Polar residues" evidence="9">
    <location>
        <begin position="513"/>
        <end position="541"/>
    </location>
</feature>
<dbReference type="SMART" id="SM00513">
    <property type="entry name" value="SAP"/>
    <property type="match status" value="1"/>
</dbReference>
<dbReference type="Gene3D" id="6.10.150.10">
    <property type="match status" value="1"/>
</dbReference>
<feature type="region of interest" description="Disordered" evidence="9">
    <location>
        <begin position="252"/>
        <end position="326"/>
    </location>
</feature>
<evidence type="ECO:0000256" key="3">
    <source>
        <dbReference type="ARBA" id="ARBA00023015"/>
    </source>
</evidence>
<dbReference type="Proteomes" id="UP000265040">
    <property type="component" value="Chromosome 19"/>
</dbReference>
<dbReference type="SMART" id="SM00707">
    <property type="entry name" value="RPEL"/>
    <property type="match status" value="3"/>
</dbReference>
<keyword evidence="5" id="KW-0804">Transcription</keyword>
<dbReference type="InterPro" id="IPR003034">
    <property type="entry name" value="SAP_dom"/>
</dbReference>
<dbReference type="AlphaFoldDB" id="A0A3Q1I028"/>
<dbReference type="PROSITE" id="PS50800">
    <property type="entry name" value="SAP"/>
    <property type="match status" value="1"/>
</dbReference>
<evidence type="ECO:0000256" key="1">
    <source>
        <dbReference type="ARBA" id="ARBA00004123"/>
    </source>
</evidence>
<dbReference type="Ensembl" id="ENSATET00000013693.3">
    <property type="protein sequence ID" value="ENSATEP00000013475.1"/>
    <property type="gene ID" value="ENSATEG00000009415.3"/>
</dbReference>
<dbReference type="Gene3D" id="1.10.720.30">
    <property type="entry name" value="SAP domain"/>
    <property type="match status" value="1"/>
</dbReference>
<dbReference type="PANTHER" id="PTHR22793:SF5">
    <property type="entry name" value="MYOCARDIN-RELATED TRANSCRIPTION FACTOR B"/>
    <property type="match status" value="1"/>
</dbReference>